<dbReference type="Proteomes" id="UP000061468">
    <property type="component" value="Plasmid pAMEDUM8_300"/>
</dbReference>
<evidence type="ECO:0000313" key="2">
    <source>
        <dbReference type="EMBL" id="AMJ80867.1"/>
    </source>
</evidence>
<evidence type="ECO:0000313" key="3">
    <source>
        <dbReference type="Proteomes" id="UP000061468"/>
    </source>
</evidence>
<dbReference type="Pfam" id="PF08241">
    <property type="entry name" value="Methyltransf_11"/>
    <property type="match status" value="1"/>
</dbReference>
<organism evidence="2 3">
    <name type="scientific">Alteromonas mediterranea</name>
    <dbReference type="NCBI Taxonomy" id="314275"/>
    <lineage>
        <taxon>Bacteria</taxon>
        <taxon>Pseudomonadati</taxon>
        <taxon>Pseudomonadota</taxon>
        <taxon>Gammaproteobacteria</taxon>
        <taxon>Alteromonadales</taxon>
        <taxon>Alteromonadaceae</taxon>
        <taxon>Alteromonas/Salinimonas group</taxon>
        <taxon>Alteromonas</taxon>
    </lineage>
</organism>
<dbReference type="GO" id="GO:0008757">
    <property type="term" value="F:S-adenosylmethionine-dependent methyltransferase activity"/>
    <property type="evidence" value="ECO:0007669"/>
    <property type="project" value="InterPro"/>
</dbReference>
<feature type="domain" description="Methyltransferase type 11" evidence="1">
    <location>
        <begin position="58"/>
        <end position="152"/>
    </location>
</feature>
<gene>
    <name evidence="2" type="ORF">AV942_21045</name>
</gene>
<sequence>MEQTFKPLSAGVLKDIDSGIDLENEHPFFNSHEEADLFVENGIVPHVDALTQSVKFFDLGGGQGLLASKVKKRLNELGFQCSAAVVDGNSKFIEQAGKKGINGILANLEEFQGHEVDLLTMRMVNHYNDAPKQALIARNAYQSLKKGGLFVIQFESGSAEACEVRNRIANLLTQFFPSISYYWPPIETFLLQMQGVGFQLRGNIACEPSYSQDITTLLRNAWQRHAVDNRGTANQQAFFTQAAYLVLDFFSSGDVTSQDLYESQGRFYMKTCYPIAVFQK</sequence>
<dbReference type="AlphaFoldDB" id="A0AAC8XP21"/>
<dbReference type="RefSeq" id="WP_015068690.1">
    <property type="nucleotide sequence ID" value="NZ_CAKMLI010000003.1"/>
</dbReference>
<geneLocation type="plasmid" evidence="2 3">
    <name>pAMEDUM8_300</name>
</geneLocation>
<dbReference type="SUPFAM" id="SSF53335">
    <property type="entry name" value="S-adenosyl-L-methionine-dependent methyltransferases"/>
    <property type="match status" value="1"/>
</dbReference>
<proteinExistence type="predicted"/>
<dbReference type="InterPro" id="IPR013216">
    <property type="entry name" value="Methyltransf_11"/>
</dbReference>
<protein>
    <recommendedName>
        <fullName evidence="1">Methyltransferase type 11 domain-containing protein</fullName>
    </recommendedName>
</protein>
<dbReference type="Gene3D" id="3.40.50.150">
    <property type="entry name" value="Vaccinia Virus protein VP39"/>
    <property type="match status" value="1"/>
</dbReference>
<accession>A0AAC8XP21</accession>
<keyword evidence="2" id="KW-0614">Plasmid</keyword>
<reference evidence="2 3" key="1">
    <citation type="submission" date="2015-12" db="EMBL/GenBank/DDBJ databases">
        <title>Intraspecies pangenome expansion in the marine bacterium Alteromonas.</title>
        <authorList>
            <person name="Lopez-Perez M."/>
            <person name="Rodriguez-Valera F."/>
        </authorList>
    </citation>
    <scope>NUCLEOTIDE SEQUENCE [LARGE SCALE GENOMIC DNA]</scope>
    <source>
        <strain evidence="2 3">UM8</strain>
        <plasmid evidence="2 3">pAMEDUM8_300</plasmid>
    </source>
</reference>
<name>A0AAC8XP21_9ALTE</name>
<evidence type="ECO:0000259" key="1">
    <source>
        <dbReference type="Pfam" id="PF08241"/>
    </source>
</evidence>
<dbReference type="InterPro" id="IPR029063">
    <property type="entry name" value="SAM-dependent_MTases_sf"/>
</dbReference>
<dbReference type="CDD" id="cd02440">
    <property type="entry name" value="AdoMet_MTases"/>
    <property type="match status" value="1"/>
</dbReference>
<dbReference type="EMBL" id="CP013929">
    <property type="protein sequence ID" value="AMJ80867.1"/>
    <property type="molecule type" value="Genomic_DNA"/>
</dbReference>